<accession>A0ABS2IL69</accession>
<evidence type="ECO:0000313" key="2">
    <source>
        <dbReference type="EMBL" id="MBM7062628.1"/>
    </source>
</evidence>
<keyword evidence="1" id="KW-1133">Transmembrane helix</keyword>
<organism evidence="2 3">
    <name type="scientific">Zestomonas insulae</name>
    <dbReference type="NCBI Taxonomy" id="2809017"/>
    <lineage>
        <taxon>Bacteria</taxon>
        <taxon>Pseudomonadati</taxon>
        <taxon>Pseudomonadota</taxon>
        <taxon>Gammaproteobacteria</taxon>
        <taxon>Pseudomonadales</taxon>
        <taxon>Pseudomonadaceae</taxon>
        <taxon>Zestomonas</taxon>
    </lineage>
</organism>
<reference evidence="2 3" key="1">
    <citation type="submission" date="2021-02" db="EMBL/GenBank/DDBJ databases">
        <authorList>
            <person name="Lee D.-H."/>
        </authorList>
    </citation>
    <scope>NUCLEOTIDE SEQUENCE [LARGE SCALE GENOMIC DNA]</scope>
    <source>
        <strain evidence="2 3">UL073</strain>
    </source>
</reference>
<dbReference type="InterPro" id="IPR021762">
    <property type="entry name" value="DUF3325"/>
</dbReference>
<feature type="transmembrane region" description="Helical" evidence="1">
    <location>
        <begin position="93"/>
        <end position="110"/>
    </location>
</feature>
<keyword evidence="3" id="KW-1185">Reference proteome</keyword>
<feature type="transmembrane region" description="Helical" evidence="1">
    <location>
        <begin position="69"/>
        <end position="86"/>
    </location>
</feature>
<feature type="transmembrane region" description="Helical" evidence="1">
    <location>
        <begin position="6"/>
        <end position="25"/>
    </location>
</feature>
<evidence type="ECO:0000256" key="1">
    <source>
        <dbReference type="SAM" id="Phobius"/>
    </source>
</evidence>
<name>A0ABS2IL69_9GAMM</name>
<dbReference type="Proteomes" id="UP000717995">
    <property type="component" value="Unassembled WGS sequence"/>
</dbReference>
<proteinExistence type="predicted"/>
<dbReference type="RefSeq" id="WP_205349806.1">
    <property type="nucleotide sequence ID" value="NZ_JAFEUP010000005.1"/>
</dbReference>
<evidence type="ECO:0000313" key="3">
    <source>
        <dbReference type="Proteomes" id="UP000717995"/>
    </source>
</evidence>
<gene>
    <name evidence="2" type="ORF">JQX08_18085</name>
</gene>
<feature type="transmembrane region" description="Helical" evidence="1">
    <location>
        <begin position="46"/>
        <end position="63"/>
    </location>
</feature>
<keyword evidence="1" id="KW-0812">Transmembrane</keyword>
<protein>
    <submittedName>
        <fullName evidence="2">DUF3325 domain-containing protein</fullName>
    </submittedName>
</protein>
<dbReference type="Pfam" id="PF11804">
    <property type="entry name" value="DUF3325"/>
    <property type="match status" value="1"/>
</dbReference>
<dbReference type="EMBL" id="JAFEUP010000005">
    <property type="protein sequence ID" value="MBM7062628.1"/>
    <property type="molecule type" value="Genomic_DNA"/>
</dbReference>
<sequence length="112" mass="11701">MELNVALALGSALAFAGLAGLCLGMDRHHKQVWAGKAPRRQRALRLAGWLLLALALWPCLQVWGSAVGPVVWCGLLSAAALGLVLLLPYAPRLTAALAGLATLAVVPLLFTL</sequence>
<keyword evidence="1" id="KW-0472">Membrane</keyword>
<comment type="caution">
    <text evidence="2">The sequence shown here is derived from an EMBL/GenBank/DDBJ whole genome shotgun (WGS) entry which is preliminary data.</text>
</comment>